<accession>A0A3L6FUD7</accession>
<reference evidence="2" key="1">
    <citation type="journal article" date="2018" name="Nat. Genet.">
        <title>Extensive intraspecific gene order and gene structural variations between Mo17 and other maize genomes.</title>
        <authorList>
            <person name="Sun S."/>
            <person name="Zhou Y."/>
            <person name="Chen J."/>
            <person name="Shi J."/>
            <person name="Zhao H."/>
            <person name="Zhao H."/>
            <person name="Song W."/>
            <person name="Zhang M."/>
            <person name="Cui Y."/>
            <person name="Dong X."/>
            <person name="Liu H."/>
            <person name="Ma X."/>
            <person name="Jiao Y."/>
            <person name="Wang B."/>
            <person name="Wei X."/>
            <person name="Stein J.C."/>
            <person name="Glaubitz J.C."/>
            <person name="Lu F."/>
            <person name="Yu G."/>
            <person name="Liang C."/>
            <person name="Fengler K."/>
            <person name="Li B."/>
            <person name="Rafalski A."/>
            <person name="Schnable P.S."/>
            <person name="Ware D.H."/>
            <person name="Buckler E.S."/>
            <person name="Lai J."/>
        </authorList>
    </citation>
    <scope>NUCLEOTIDE SEQUENCE [LARGE SCALE GENOMIC DNA]</scope>
    <source>
        <tissue evidence="2">Seedling</tissue>
    </source>
</reference>
<keyword evidence="1" id="KW-0732">Signal</keyword>
<gene>
    <name evidence="2" type="ORF">Zm00014a_029409</name>
</gene>
<name>A0A3L6FUD7_MAIZE</name>
<organism evidence="2">
    <name type="scientific">Zea mays</name>
    <name type="common">Maize</name>
    <dbReference type="NCBI Taxonomy" id="4577"/>
    <lineage>
        <taxon>Eukaryota</taxon>
        <taxon>Viridiplantae</taxon>
        <taxon>Streptophyta</taxon>
        <taxon>Embryophyta</taxon>
        <taxon>Tracheophyta</taxon>
        <taxon>Spermatophyta</taxon>
        <taxon>Magnoliopsida</taxon>
        <taxon>Liliopsida</taxon>
        <taxon>Poales</taxon>
        <taxon>Poaceae</taxon>
        <taxon>PACMAD clade</taxon>
        <taxon>Panicoideae</taxon>
        <taxon>Andropogonodae</taxon>
        <taxon>Andropogoneae</taxon>
        <taxon>Tripsacinae</taxon>
        <taxon>Zea</taxon>
    </lineage>
</organism>
<evidence type="ECO:0000256" key="1">
    <source>
        <dbReference type="SAM" id="SignalP"/>
    </source>
</evidence>
<protein>
    <submittedName>
        <fullName evidence="2">Uncharacterized protein</fullName>
    </submittedName>
</protein>
<feature type="signal peptide" evidence="1">
    <location>
        <begin position="1"/>
        <end position="25"/>
    </location>
</feature>
<sequence length="156" mass="16959">MMVLTSVVATLFAILLLFSLPSCLRLRDTPFSAEGVGADMSSPYSSDSSPDIDPRNGYFMSTRTFHSMRAPSFSPLSDVPFVFPAFAMFFLPNLLPPPTVATASGPMLVDAGTRRVGLALGLSPCVPPMRTQWHLPRLGYLGDKESRSEILDNQDS</sequence>
<dbReference type="Proteomes" id="UP000251960">
    <property type="component" value="Chromosome 2"/>
</dbReference>
<dbReference type="AlphaFoldDB" id="A0A3L6FUD7"/>
<proteinExistence type="predicted"/>
<evidence type="ECO:0000313" key="2">
    <source>
        <dbReference type="EMBL" id="PWZ38091.1"/>
    </source>
</evidence>
<comment type="caution">
    <text evidence="2">The sequence shown here is derived from an EMBL/GenBank/DDBJ whole genome shotgun (WGS) entry which is preliminary data.</text>
</comment>
<feature type="chain" id="PRO_5018043388" evidence="1">
    <location>
        <begin position="26"/>
        <end position="156"/>
    </location>
</feature>
<dbReference type="EMBL" id="NCVQ01000003">
    <property type="protein sequence ID" value="PWZ38091.1"/>
    <property type="molecule type" value="Genomic_DNA"/>
</dbReference>